<dbReference type="KEGG" id="sinu:IMZ28_01410"/>
<evidence type="ECO:0000313" key="3">
    <source>
        <dbReference type="Proteomes" id="UP000595074"/>
    </source>
</evidence>
<keyword evidence="3" id="KW-1185">Reference proteome</keyword>
<organism evidence="2 3">
    <name type="scientific">Sulfurovum indicum</name>
    <dbReference type="NCBI Taxonomy" id="2779528"/>
    <lineage>
        <taxon>Bacteria</taxon>
        <taxon>Pseudomonadati</taxon>
        <taxon>Campylobacterota</taxon>
        <taxon>Epsilonproteobacteria</taxon>
        <taxon>Campylobacterales</taxon>
        <taxon>Sulfurovaceae</taxon>
        <taxon>Sulfurovum</taxon>
    </lineage>
</organism>
<dbReference type="AlphaFoldDB" id="A0A7M1S415"/>
<feature type="compositionally biased region" description="Low complexity" evidence="1">
    <location>
        <begin position="95"/>
        <end position="105"/>
    </location>
</feature>
<dbReference type="Proteomes" id="UP000595074">
    <property type="component" value="Chromosome"/>
</dbReference>
<feature type="region of interest" description="Disordered" evidence="1">
    <location>
        <begin position="80"/>
        <end position="120"/>
    </location>
</feature>
<sequence>MHHKLIILSISFFILAVQLGAQETTEQTKELNILITQIKNSSSDDRRIAMNKLKIKLRKMNKEIRRKIMLDLQESFAAKSTSVQKSRDTSDIQNSMQLHMQLQQLGGHGSMRNGQGGTHR</sequence>
<dbReference type="RefSeq" id="WP_197548866.1">
    <property type="nucleotide sequence ID" value="NZ_CP063164.1"/>
</dbReference>
<feature type="compositionally biased region" description="Gly residues" evidence="1">
    <location>
        <begin position="106"/>
        <end position="120"/>
    </location>
</feature>
<proteinExistence type="predicted"/>
<name>A0A7M1S415_9BACT</name>
<gene>
    <name evidence="2" type="ORF">IMZ28_01410</name>
</gene>
<accession>A0A7M1S415</accession>
<reference evidence="2 3" key="1">
    <citation type="submission" date="2020-10" db="EMBL/GenBank/DDBJ databases">
        <title>The genome of sulfurovum sp.</title>
        <authorList>
            <person name="Xie S."/>
            <person name="Shao Z."/>
            <person name="Jiang L."/>
        </authorList>
    </citation>
    <scope>NUCLEOTIDE SEQUENCE [LARGE SCALE GENOMIC DNA]</scope>
    <source>
        <strain evidence="2 3">ST-419</strain>
    </source>
</reference>
<evidence type="ECO:0000313" key="2">
    <source>
        <dbReference type="EMBL" id="QOR62165.1"/>
    </source>
</evidence>
<protein>
    <submittedName>
        <fullName evidence="2">Uncharacterized protein</fullName>
    </submittedName>
</protein>
<dbReference type="EMBL" id="CP063164">
    <property type="protein sequence ID" value="QOR62165.1"/>
    <property type="molecule type" value="Genomic_DNA"/>
</dbReference>
<evidence type="ECO:0000256" key="1">
    <source>
        <dbReference type="SAM" id="MobiDB-lite"/>
    </source>
</evidence>